<evidence type="ECO:0000256" key="2">
    <source>
        <dbReference type="PROSITE-ProRule" id="PRU00285"/>
    </source>
</evidence>
<evidence type="ECO:0000259" key="4">
    <source>
        <dbReference type="PROSITE" id="PS01031"/>
    </source>
</evidence>
<keyword evidence="1" id="KW-0346">Stress response</keyword>
<reference evidence="5 6" key="1">
    <citation type="submission" date="2023-04" db="EMBL/GenBank/DDBJ databases">
        <title>Genome of Basidiobolus ranarum AG-B5.</title>
        <authorList>
            <person name="Stajich J.E."/>
            <person name="Carter-House D."/>
            <person name="Gryganskyi A."/>
        </authorList>
    </citation>
    <scope>NUCLEOTIDE SEQUENCE [LARGE SCALE GENOMIC DNA]</scope>
    <source>
        <strain evidence="5 6">AG-B5</strain>
    </source>
</reference>
<dbReference type="PROSITE" id="PS01031">
    <property type="entry name" value="SHSP"/>
    <property type="match status" value="1"/>
</dbReference>
<proteinExistence type="inferred from homology"/>
<dbReference type="InterPro" id="IPR008978">
    <property type="entry name" value="HSP20-like_chaperone"/>
</dbReference>
<evidence type="ECO:0000313" key="6">
    <source>
        <dbReference type="Proteomes" id="UP001479436"/>
    </source>
</evidence>
<protein>
    <recommendedName>
        <fullName evidence="4">SHSP domain-containing protein</fullName>
    </recommendedName>
</protein>
<accession>A0ABR2X377</accession>
<gene>
    <name evidence="5" type="ORF">K7432_001343</name>
</gene>
<name>A0ABR2X377_9FUNG</name>
<comment type="similarity">
    <text evidence="2 3">Belongs to the small heat shock protein (HSP20) family.</text>
</comment>
<keyword evidence="6" id="KW-1185">Reference proteome</keyword>
<dbReference type="CDD" id="cd06464">
    <property type="entry name" value="ACD_sHsps-like"/>
    <property type="match status" value="1"/>
</dbReference>
<dbReference type="SUPFAM" id="SSF49764">
    <property type="entry name" value="HSP20-like chaperones"/>
    <property type="match status" value="1"/>
</dbReference>
<feature type="domain" description="SHSP" evidence="4">
    <location>
        <begin position="66"/>
        <end position="186"/>
    </location>
</feature>
<dbReference type="Gene3D" id="2.60.40.790">
    <property type="match status" value="1"/>
</dbReference>
<dbReference type="EMBL" id="JASJQH010000029">
    <property type="protein sequence ID" value="KAK9768207.1"/>
    <property type="molecule type" value="Genomic_DNA"/>
</dbReference>
<sequence>MCFSRRFAAVMEQNSAHANTRFMEKMLKMDQKMAHRMAYAESKFARKLQKMETNNCWGYKGWRHQHLNRGPQPKVNLAESNQSYSLEVELAGFNKENIGLELVNDKVAILRGEVGAVNSEIKKEAFEQFNTTWAQERLIGDFERTFVFPDRFNLDGVKATMKDGLLKVEFPKHTEDVLKVKAIKIE</sequence>
<comment type="caution">
    <text evidence="5">The sequence shown here is derived from an EMBL/GenBank/DDBJ whole genome shotgun (WGS) entry which is preliminary data.</text>
</comment>
<evidence type="ECO:0000256" key="1">
    <source>
        <dbReference type="ARBA" id="ARBA00023016"/>
    </source>
</evidence>
<dbReference type="PANTHER" id="PTHR11527">
    <property type="entry name" value="HEAT-SHOCK PROTEIN 20 FAMILY MEMBER"/>
    <property type="match status" value="1"/>
</dbReference>
<dbReference type="InterPro" id="IPR031107">
    <property type="entry name" value="Small_HSP"/>
</dbReference>
<dbReference type="Proteomes" id="UP001479436">
    <property type="component" value="Unassembled WGS sequence"/>
</dbReference>
<dbReference type="InterPro" id="IPR002068">
    <property type="entry name" value="A-crystallin/Hsp20_dom"/>
</dbReference>
<evidence type="ECO:0000256" key="3">
    <source>
        <dbReference type="RuleBase" id="RU003616"/>
    </source>
</evidence>
<evidence type="ECO:0000313" key="5">
    <source>
        <dbReference type="EMBL" id="KAK9768207.1"/>
    </source>
</evidence>
<organism evidence="5 6">
    <name type="scientific">Basidiobolus ranarum</name>
    <dbReference type="NCBI Taxonomy" id="34480"/>
    <lineage>
        <taxon>Eukaryota</taxon>
        <taxon>Fungi</taxon>
        <taxon>Fungi incertae sedis</taxon>
        <taxon>Zoopagomycota</taxon>
        <taxon>Entomophthoromycotina</taxon>
        <taxon>Basidiobolomycetes</taxon>
        <taxon>Basidiobolales</taxon>
        <taxon>Basidiobolaceae</taxon>
        <taxon>Basidiobolus</taxon>
    </lineage>
</organism>
<dbReference type="Pfam" id="PF00011">
    <property type="entry name" value="HSP20"/>
    <property type="match status" value="1"/>
</dbReference>